<organism evidence="8 9">
    <name type="scientific">Syntrophaceticus schinkii</name>
    <dbReference type="NCBI Taxonomy" id="499207"/>
    <lineage>
        <taxon>Bacteria</taxon>
        <taxon>Bacillati</taxon>
        <taxon>Bacillota</taxon>
        <taxon>Clostridia</taxon>
        <taxon>Thermoanaerobacterales</taxon>
        <taxon>Thermoanaerobacterales Family III. Incertae Sedis</taxon>
        <taxon>Syntrophaceticus</taxon>
    </lineage>
</organism>
<keyword evidence="8" id="KW-0067">ATP-binding</keyword>
<dbReference type="Gene3D" id="2.40.50.140">
    <property type="entry name" value="Nucleic acid-binding proteins"/>
    <property type="match status" value="1"/>
</dbReference>
<accession>A0A0B7MG60</accession>
<dbReference type="InterPro" id="IPR013849">
    <property type="entry name" value="DNA_helicase_Holl-junc_RuvA_I"/>
</dbReference>
<keyword evidence="8" id="KW-0378">Hydrolase</keyword>
<dbReference type="InterPro" id="IPR010994">
    <property type="entry name" value="RuvA_2-like"/>
</dbReference>
<dbReference type="GO" id="GO:0000400">
    <property type="term" value="F:four-way junction DNA binding"/>
    <property type="evidence" value="ECO:0007669"/>
    <property type="project" value="UniProtKB-UniRule"/>
</dbReference>
<keyword evidence="3 6" id="KW-0238">DNA-binding</keyword>
<dbReference type="Gene3D" id="1.10.8.10">
    <property type="entry name" value="DNA helicase RuvA subunit, C-terminal domain"/>
    <property type="match status" value="1"/>
</dbReference>
<dbReference type="SUPFAM" id="SSF47781">
    <property type="entry name" value="RuvA domain 2-like"/>
    <property type="match status" value="1"/>
</dbReference>
<evidence type="ECO:0000256" key="5">
    <source>
        <dbReference type="ARBA" id="ARBA00023204"/>
    </source>
</evidence>
<feature type="domain" description="Helix-hairpin-helix DNA-binding motif class 1" evidence="7">
    <location>
        <begin position="108"/>
        <end position="127"/>
    </location>
</feature>
<dbReference type="RefSeq" id="WP_044665500.1">
    <property type="nucleotide sequence ID" value="NZ_CDRZ01000250.1"/>
</dbReference>
<comment type="function">
    <text evidence="6">The RuvA-RuvB-RuvC complex processes Holliday junction (HJ) DNA during genetic recombination and DNA repair, while the RuvA-RuvB complex plays an important role in the rescue of blocked DNA replication forks via replication fork reversal (RFR). RuvA specifically binds to HJ cruciform DNA, conferring on it an open structure. The RuvB hexamer acts as an ATP-dependent pump, pulling dsDNA into and through the RuvAB complex. HJ branch migration allows RuvC to scan DNA until it finds its consensus sequence, where it cleaves and resolves the cruciform DNA.</text>
</comment>
<dbReference type="SUPFAM" id="SSF50249">
    <property type="entry name" value="Nucleic acid-binding proteins"/>
    <property type="match status" value="1"/>
</dbReference>
<keyword evidence="8" id="KW-0547">Nucleotide-binding</keyword>
<sequence length="200" mass="21771">MISYLKGNVLGIDEDRVLLEVQGVGYEIAVPLSLLQKLSAAGGEIELFTHLHVREDLLQLYGFPTLQDRAMFRALLKARGIGPKVALTIVDTFRGKDLAAILERGEVEPLLQVPGVGKKTAQRLILELKGKLPEPLSPIKDSEKGYGDPVYDEVAQALLSLGYSRQEVGGVLQKLPPQIPEGASVGEVLRLSLRELGKKV</sequence>
<dbReference type="SMART" id="SM00278">
    <property type="entry name" value="HhH1"/>
    <property type="match status" value="2"/>
</dbReference>
<comment type="similarity">
    <text evidence="6">Belongs to the RuvA family.</text>
</comment>
<evidence type="ECO:0000256" key="4">
    <source>
        <dbReference type="ARBA" id="ARBA00023172"/>
    </source>
</evidence>
<dbReference type="SUPFAM" id="SSF46929">
    <property type="entry name" value="DNA helicase RuvA subunit, C-terminal domain"/>
    <property type="match status" value="1"/>
</dbReference>
<dbReference type="Pfam" id="PF14520">
    <property type="entry name" value="HHH_5"/>
    <property type="match status" value="1"/>
</dbReference>
<evidence type="ECO:0000256" key="3">
    <source>
        <dbReference type="ARBA" id="ARBA00023125"/>
    </source>
</evidence>
<dbReference type="InterPro" id="IPR011114">
    <property type="entry name" value="RuvA_C"/>
</dbReference>
<evidence type="ECO:0000259" key="7">
    <source>
        <dbReference type="SMART" id="SM00278"/>
    </source>
</evidence>
<keyword evidence="4 6" id="KW-0233">DNA recombination</keyword>
<keyword evidence="8" id="KW-0347">Helicase</keyword>
<comment type="subunit">
    <text evidence="6">Homotetramer. Forms an RuvA(8)-RuvB(12)-Holliday junction (HJ) complex. HJ DNA is sandwiched between 2 RuvA tetramers; dsDNA enters through RuvA and exits via RuvB. An RuvB hexamer assembles on each DNA strand where it exits the tetramer. Each RuvB hexamer is contacted by two RuvA subunits (via domain III) on 2 adjacent RuvB subunits; this complex drives branch migration. In the full resolvosome a probable DNA-RuvA(4)-RuvB(12)-RuvC(2) complex forms which resolves the HJ.</text>
</comment>
<feature type="domain" description="Helix-hairpin-helix DNA-binding motif class 1" evidence="7">
    <location>
        <begin position="73"/>
        <end position="92"/>
    </location>
</feature>
<dbReference type="OrthoDB" id="5293449at2"/>
<dbReference type="InterPro" id="IPR003583">
    <property type="entry name" value="Hlx-hairpin-Hlx_DNA-bd_motif"/>
</dbReference>
<dbReference type="GO" id="GO:0009379">
    <property type="term" value="C:Holliday junction helicase complex"/>
    <property type="evidence" value="ECO:0007669"/>
    <property type="project" value="InterPro"/>
</dbReference>
<dbReference type="Gene3D" id="1.10.150.20">
    <property type="entry name" value="5' to 3' exonuclease, C-terminal subdomain"/>
    <property type="match status" value="1"/>
</dbReference>
<evidence type="ECO:0000256" key="1">
    <source>
        <dbReference type="ARBA" id="ARBA00022490"/>
    </source>
</evidence>
<dbReference type="EMBL" id="CDRZ01000250">
    <property type="protein sequence ID" value="CEO89604.1"/>
    <property type="molecule type" value="Genomic_DNA"/>
</dbReference>
<name>A0A0B7MG60_9FIRM</name>
<feature type="region of interest" description="Domain I" evidence="6">
    <location>
        <begin position="1"/>
        <end position="64"/>
    </location>
</feature>
<dbReference type="Pfam" id="PF01330">
    <property type="entry name" value="RuvA_N"/>
    <property type="match status" value="1"/>
</dbReference>
<dbReference type="AlphaFoldDB" id="A0A0B7MG60"/>
<dbReference type="InterPro" id="IPR000085">
    <property type="entry name" value="RuvA"/>
</dbReference>
<comment type="domain">
    <text evidence="6">Has three domains with a flexible linker between the domains II and III and assumes an 'L' shape. Domain III is highly mobile and contacts RuvB.</text>
</comment>
<evidence type="ECO:0000313" key="8">
    <source>
        <dbReference type="EMBL" id="CEO89604.1"/>
    </source>
</evidence>
<dbReference type="GO" id="GO:0009378">
    <property type="term" value="F:four-way junction helicase activity"/>
    <property type="evidence" value="ECO:0007669"/>
    <property type="project" value="InterPro"/>
</dbReference>
<evidence type="ECO:0000313" key="9">
    <source>
        <dbReference type="Proteomes" id="UP000046155"/>
    </source>
</evidence>
<dbReference type="GO" id="GO:0048476">
    <property type="term" value="C:Holliday junction resolvase complex"/>
    <property type="evidence" value="ECO:0007669"/>
    <property type="project" value="UniProtKB-UniRule"/>
</dbReference>
<dbReference type="GO" id="GO:0006310">
    <property type="term" value="P:DNA recombination"/>
    <property type="evidence" value="ECO:0007669"/>
    <property type="project" value="UniProtKB-UniRule"/>
</dbReference>
<evidence type="ECO:0000256" key="2">
    <source>
        <dbReference type="ARBA" id="ARBA00022763"/>
    </source>
</evidence>
<evidence type="ECO:0000256" key="6">
    <source>
        <dbReference type="HAMAP-Rule" id="MF_00031"/>
    </source>
</evidence>
<keyword evidence="5 6" id="KW-0234">DNA repair</keyword>
<dbReference type="InterPro" id="IPR012340">
    <property type="entry name" value="NA-bd_OB-fold"/>
</dbReference>
<feature type="region of interest" description="Domain III" evidence="6">
    <location>
        <begin position="151"/>
        <end position="200"/>
    </location>
</feature>
<proteinExistence type="inferred from homology"/>
<dbReference type="HAMAP" id="MF_00031">
    <property type="entry name" value="DNA_HJ_migration_RuvA"/>
    <property type="match status" value="1"/>
</dbReference>
<keyword evidence="1 6" id="KW-0963">Cytoplasm</keyword>
<dbReference type="GO" id="GO:0005737">
    <property type="term" value="C:cytoplasm"/>
    <property type="evidence" value="ECO:0007669"/>
    <property type="project" value="UniProtKB-SubCell"/>
</dbReference>
<dbReference type="NCBIfam" id="TIGR00084">
    <property type="entry name" value="ruvA"/>
    <property type="match status" value="1"/>
</dbReference>
<protein>
    <recommendedName>
        <fullName evidence="6">Holliday junction branch migration complex subunit RuvA</fullName>
    </recommendedName>
</protein>
<dbReference type="Proteomes" id="UP000046155">
    <property type="component" value="Unassembled WGS sequence"/>
</dbReference>
<dbReference type="GO" id="GO:0005524">
    <property type="term" value="F:ATP binding"/>
    <property type="evidence" value="ECO:0007669"/>
    <property type="project" value="InterPro"/>
</dbReference>
<comment type="caution">
    <text evidence="6">Lacks conserved residue(s) required for the propagation of feature annotation.</text>
</comment>
<dbReference type="Pfam" id="PF07499">
    <property type="entry name" value="RuvA_C"/>
    <property type="match status" value="1"/>
</dbReference>
<keyword evidence="2 6" id="KW-0227">DNA damage</keyword>
<gene>
    <name evidence="6 8" type="primary">ruvA</name>
    <name evidence="8" type="ORF">SSCH_520065</name>
</gene>
<dbReference type="InterPro" id="IPR036267">
    <property type="entry name" value="RuvA_C_sf"/>
</dbReference>
<dbReference type="CDD" id="cd14332">
    <property type="entry name" value="UBA_RuvA_C"/>
    <property type="match status" value="1"/>
</dbReference>
<dbReference type="GO" id="GO:0016787">
    <property type="term" value="F:hydrolase activity"/>
    <property type="evidence" value="ECO:0007669"/>
    <property type="project" value="UniProtKB-KW"/>
</dbReference>
<keyword evidence="9" id="KW-1185">Reference proteome</keyword>
<comment type="subcellular location">
    <subcellularLocation>
        <location evidence="6">Cytoplasm</location>
    </subcellularLocation>
</comment>
<reference evidence="9" key="1">
    <citation type="submission" date="2015-01" db="EMBL/GenBank/DDBJ databases">
        <authorList>
            <person name="Manzoor Shahid"/>
            <person name="Zubair Saima"/>
        </authorList>
    </citation>
    <scope>NUCLEOTIDE SEQUENCE [LARGE SCALE GENOMIC DNA]</scope>
    <source>
        <strain evidence="9">Sp3</strain>
    </source>
</reference>
<dbReference type="GO" id="GO:0006281">
    <property type="term" value="P:DNA repair"/>
    <property type="evidence" value="ECO:0007669"/>
    <property type="project" value="UniProtKB-UniRule"/>
</dbReference>